<reference evidence="3" key="1">
    <citation type="journal article" date="2020" name="mSystems">
        <title>Genome- and Community-Level Interaction Insights into Carbon Utilization and Element Cycling Functions of Hydrothermarchaeota in Hydrothermal Sediment.</title>
        <authorList>
            <person name="Zhou Z."/>
            <person name="Liu Y."/>
            <person name="Xu W."/>
            <person name="Pan J."/>
            <person name="Luo Z.H."/>
            <person name="Li M."/>
        </authorList>
    </citation>
    <scope>NUCLEOTIDE SEQUENCE [LARGE SCALE GENOMIC DNA]</scope>
    <source>
        <strain evidence="3">SpSt-780</strain>
    </source>
</reference>
<dbReference type="PANTHER" id="PTHR42947">
    <property type="entry name" value="COB--COM HETERODISULFIDE REDUCTASE SUBUNIT B 1"/>
    <property type="match status" value="1"/>
</dbReference>
<dbReference type="PANTHER" id="PTHR42947:SF1">
    <property type="entry name" value="COB--COM HETERODISULFIDE REDUCTASE SUBUNIT B 1"/>
    <property type="match status" value="1"/>
</dbReference>
<dbReference type="EMBL" id="DTHG01000056">
    <property type="protein sequence ID" value="HGW91792.1"/>
    <property type="molecule type" value="Genomic_DNA"/>
</dbReference>
<dbReference type="Pfam" id="PF02754">
    <property type="entry name" value="CCG"/>
    <property type="match status" value="2"/>
</dbReference>
<evidence type="ECO:0000256" key="1">
    <source>
        <dbReference type="ARBA" id="ARBA00023002"/>
    </source>
</evidence>
<comment type="caution">
    <text evidence="3">The sequence shown here is derived from an EMBL/GenBank/DDBJ whole genome shotgun (WGS) entry which is preliminary data.</text>
</comment>
<proteinExistence type="predicted"/>
<feature type="domain" description="Cysteine-rich" evidence="2">
    <location>
        <begin position="150"/>
        <end position="235"/>
    </location>
</feature>
<dbReference type="Gene3D" id="1.20.1050.140">
    <property type="match status" value="1"/>
</dbReference>
<organism evidence="3">
    <name type="scientific">candidate division WOR-3 bacterium</name>
    <dbReference type="NCBI Taxonomy" id="2052148"/>
    <lineage>
        <taxon>Bacteria</taxon>
        <taxon>Bacteria division WOR-3</taxon>
    </lineage>
</organism>
<dbReference type="InterPro" id="IPR004017">
    <property type="entry name" value="Cys_rich_dom"/>
</dbReference>
<dbReference type="GO" id="GO:0016491">
    <property type="term" value="F:oxidoreductase activity"/>
    <property type="evidence" value="ECO:0007669"/>
    <property type="project" value="UniProtKB-KW"/>
</dbReference>
<dbReference type="InterPro" id="IPR051278">
    <property type="entry name" value="HdrB/HdrD_reductase"/>
</dbReference>
<accession>A0A7C4UCP4</accession>
<keyword evidence="1" id="KW-0560">Oxidoreductase</keyword>
<evidence type="ECO:0000313" key="3">
    <source>
        <dbReference type="EMBL" id="HGW91792.1"/>
    </source>
</evidence>
<gene>
    <name evidence="3" type="ORF">ENV67_04540</name>
</gene>
<sequence length="289" mass="32992">MRIGYYPGCTLKSDAQNFEISALAVLKEIGYDVKELSRWNCCGTVYSLASDDLMHQLAPFRNLIRAKEEGYDKILTLCSMCYNTIKRANLLVQKDKEKLDKLNNFMYEENTKYDGSVDVIHILNLIKDTGIKKIKEKVKKSLRGLSFAPYYGCLLLRPKEIAIDDMELPEIMEEIISVTGADVIDFPFKTECCGSYHTIKDKDVVLDKTYSIVNLAHELGASAILLSCPLCDFNLEARQNDCAKKYLDFKKIPVLYFTQVLALAFGLPEETWGFKYNKQDPLPIFKEII</sequence>
<name>A0A7C4UCP4_UNCW3</name>
<dbReference type="AlphaFoldDB" id="A0A7C4UCP4"/>
<protein>
    <submittedName>
        <fullName evidence="3">Heterodisulfide reductase, subunit B</fullName>
    </submittedName>
</protein>
<evidence type="ECO:0000259" key="2">
    <source>
        <dbReference type="Pfam" id="PF02754"/>
    </source>
</evidence>
<feature type="domain" description="Cysteine-rich" evidence="2">
    <location>
        <begin position="4"/>
        <end position="86"/>
    </location>
</feature>